<dbReference type="AlphaFoldDB" id="A0A7J9KF34"/>
<keyword evidence="2" id="KW-0677">Repeat</keyword>
<dbReference type="PROSITE" id="PS50081">
    <property type="entry name" value="ZF_DAG_PE_2"/>
    <property type="match status" value="1"/>
</dbReference>
<evidence type="ECO:0000256" key="2">
    <source>
        <dbReference type="ARBA" id="ARBA00022737"/>
    </source>
</evidence>
<keyword evidence="3" id="KW-0862">Zinc</keyword>
<feature type="domain" description="Phorbol-ester/DAG-type" evidence="4">
    <location>
        <begin position="22"/>
        <end position="73"/>
    </location>
</feature>
<evidence type="ECO:0000313" key="5">
    <source>
        <dbReference type="EMBL" id="MBA0844849.1"/>
    </source>
</evidence>
<dbReference type="SUPFAM" id="SSF57889">
    <property type="entry name" value="Cysteine-rich domain"/>
    <property type="match status" value="3"/>
</dbReference>
<dbReference type="Gene3D" id="3.30.60.20">
    <property type="match status" value="1"/>
</dbReference>
<dbReference type="Pfam" id="PF03107">
    <property type="entry name" value="C1_2"/>
    <property type="match status" value="1"/>
</dbReference>
<accession>A0A7J9KF34</accession>
<organism evidence="5 6">
    <name type="scientific">Gossypium armourianum</name>
    <dbReference type="NCBI Taxonomy" id="34283"/>
    <lineage>
        <taxon>Eukaryota</taxon>
        <taxon>Viridiplantae</taxon>
        <taxon>Streptophyta</taxon>
        <taxon>Embryophyta</taxon>
        <taxon>Tracheophyta</taxon>
        <taxon>Spermatophyta</taxon>
        <taxon>Magnoliopsida</taxon>
        <taxon>eudicotyledons</taxon>
        <taxon>Gunneridae</taxon>
        <taxon>Pentapetalae</taxon>
        <taxon>rosids</taxon>
        <taxon>malvids</taxon>
        <taxon>Malvales</taxon>
        <taxon>Malvaceae</taxon>
        <taxon>Malvoideae</taxon>
        <taxon>Gossypium</taxon>
    </lineage>
</organism>
<comment type="caution">
    <text evidence="5">The sequence shown here is derived from an EMBL/GenBank/DDBJ whole genome shotgun (WGS) entry which is preliminary data.</text>
</comment>
<evidence type="ECO:0000256" key="1">
    <source>
        <dbReference type="ARBA" id="ARBA00022723"/>
    </source>
</evidence>
<keyword evidence="1" id="KW-0479">Metal-binding</keyword>
<name>A0A7J9KF34_9ROSI</name>
<protein>
    <recommendedName>
        <fullName evidence="4">Phorbol-ester/DAG-type domain-containing protein</fullName>
    </recommendedName>
</protein>
<dbReference type="GO" id="GO:0046872">
    <property type="term" value="F:metal ion binding"/>
    <property type="evidence" value="ECO:0007669"/>
    <property type="project" value="UniProtKB-KW"/>
</dbReference>
<feature type="non-terminal residue" evidence="5">
    <location>
        <position position="1"/>
    </location>
</feature>
<keyword evidence="6" id="KW-1185">Reference proteome</keyword>
<evidence type="ECO:0000259" key="4">
    <source>
        <dbReference type="PROSITE" id="PS50081"/>
    </source>
</evidence>
<dbReference type="InterPro" id="IPR046349">
    <property type="entry name" value="C1-like_sf"/>
</dbReference>
<dbReference type="InterPro" id="IPR053192">
    <property type="entry name" value="Vacuole_Formation_Reg"/>
</dbReference>
<sequence length="371" mass="43843">MEMKNESHDKLVQRIQHPFHKEHSLVLVAEQSNEGLKTYCNGCGELLSTPCYTCIDCNYHLHKQCAEAPLSLPNHPLHPQHSRYGLFLRQRPDHSGVYGCALYLREQDCKICFKKVRLERGSYSCRKLGCNYVVHVNCVLEDRRLYQVIEDEKQYEELYEKSMQSSIIRVIKVNEAREAAKIKHFGYQHRLVLAYNMEEEIDRKCDGCMLSISTLFNYCSVCPFFLLKTCAELLRIMQHWFRQVNDTVCFHDIQNCDFCNRHCSGFFYNIRGWDMCLRCAKVADTIKCEGHQHFLFFDFKWEDKYCNSYGKRCWRGAFRCGKCKFALDFRCLTLPHSALHKIDEHVLKLTYDDDKEQSYCDICEQERDPSL</sequence>
<evidence type="ECO:0000256" key="3">
    <source>
        <dbReference type="ARBA" id="ARBA00022833"/>
    </source>
</evidence>
<dbReference type="InterPro" id="IPR004146">
    <property type="entry name" value="DC1"/>
</dbReference>
<dbReference type="PANTHER" id="PTHR32410">
    <property type="entry name" value="CYSTEINE/HISTIDINE-RICH C1 DOMAIN FAMILY PROTEIN"/>
    <property type="match status" value="1"/>
</dbReference>
<gene>
    <name evidence="5" type="ORF">Goarm_023122</name>
</gene>
<reference evidence="5 6" key="1">
    <citation type="journal article" date="2019" name="Genome Biol. Evol.">
        <title>Insights into the evolution of the New World diploid cottons (Gossypium, subgenus Houzingenia) based on genome sequencing.</title>
        <authorList>
            <person name="Grover C.E."/>
            <person name="Arick M.A. 2nd"/>
            <person name="Thrash A."/>
            <person name="Conover J.L."/>
            <person name="Sanders W.S."/>
            <person name="Peterson D.G."/>
            <person name="Frelichowski J.E."/>
            <person name="Scheffler J.A."/>
            <person name="Scheffler B.E."/>
            <person name="Wendel J.F."/>
        </authorList>
    </citation>
    <scope>NUCLEOTIDE SEQUENCE [LARGE SCALE GENOMIC DNA]</scope>
    <source>
        <strain evidence="5">6</strain>
        <tissue evidence="5">Leaf</tissue>
    </source>
</reference>
<proteinExistence type="predicted"/>
<dbReference type="Proteomes" id="UP000593575">
    <property type="component" value="Unassembled WGS sequence"/>
</dbReference>
<evidence type="ECO:0000313" key="6">
    <source>
        <dbReference type="Proteomes" id="UP000593575"/>
    </source>
</evidence>
<dbReference type="PANTHER" id="PTHR32410:SF216">
    <property type="entry name" value="PHORBOL-ESTER_DAG-TYPE DOMAIN-CONTAINING PROTEIN"/>
    <property type="match status" value="1"/>
</dbReference>
<dbReference type="InterPro" id="IPR002219">
    <property type="entry name" value="PKC_DAG/PE"/>
</dbReference>
<dbReference type="EMBL" id="JABFAE010408391">
    <property type="protein sequence ID" value="MBA0844849.1"/>
    <property type="molecule type" value="Genomic_DNA"/>
</dbReference>